<dbReference type="EMBL" id="FNDK01000001">
    <property type="protein sequence ID" value="SDG99893.1"/>
    <property type="molecule type" value="Genomic_DNA"/>
</dbReference>
<name>A0A1G7YTP5_9BACI</name>
<protein>
    <submittedName>
        <fullName evidence="2">Predicted Zn-dependent peptidase</fullName>
    </submittedName>
</protein>
<dbReference type="Gene3D" id="3.30.830.10">
    <property type="entry name" value="Metalloenzyme, LuxS/M16 peptidase-like"/>
    <property type="match status" value="2"/>
</dbReference>
<dbReference type="NCBIfam" id="NF047422">
    <property type="entry name" value="YfmF_fam"/>
    <property type="match status" value="1"/>
</dbReference>
<dbReference type="Proteomes" id="UP000199163">
    <property type="component" value="Unassembled WGS sequence"/>
</dbReference>
<accession>A0A1G7YTP5</accession>
<dbReference type="RefSeq" id="WP_091270476.1">
    <property type="nucleotide sequence ID" value="NZ_FNDK01000001.1"/>
</dbReference>
<dbReference type="InterPro" id="IPR050361">
    <property type="entry name" value="MPP/UQCRC_Complex"/>
</dbReference>
<dbReference type="STRING" id="568899.SAMN05192534_101271"/>
<organism evidence="2 3">
    <name type="scientific">Alteribacillus persepolensis</name>
    <dbReference type="NCBI Taxonomy" id="568899"/>
    <lineage>
        <taxon>Bacteria</taxon>
        <taxon>Bacillati</taxon>
        <taxon>Bacillota</taxon>
        <taxon>Bacilli</taxon>
        <taxon>Bacillales</taxon>
        <taxon>Bacillaceae</taxon>
        <taxon>Alteribacillus</taxon>
    </lineage>
</organism>
<proteinExistence type="predicted"/>
<feature type="domain" description="Peptidase M16 C-terminal" evidence="1">
    <location>
        <begin position="183"/>
        <end position="354"/>
    </location>
</feature>
<sequence>MVEEQVVNTNGLDVHVMNTNKYKTTTFVLQIKANLSKETATHRALLASVLKSATEQFPSRKEIRLYLDDLYGASFSADVARKGENHIISLKFETANEKFLKDDSSLFTKSIQFLKEVLENPYFEGDNQFSEKIVREEKRTLKQKMASIYDDKIRYANKRLVEEMCKGEAYAVHPFGDQETLDTITSDDLKQEYERLLQEDDIRLYIVGDIDVKQAEEAAQIFSVTSRNASSALEEGYSKKDKVNEVTETDDIQQGKLHLGYRTEVMFNDERFPAMQVMNGLFGGFPHSKLFMNVREKESMAYYAASRYESLKGLMFVFAGIEAVKYEKAVDIIKKQLEDMKEGQFSEEAVEQTKGMVKNQLLETADSARGLVELSYQHVIAGSDRSLSDWLKAIDKVSKDDVIKAAQTVELDTSYFLRGKEVNHGQ</sequence>
<evidence type="ECO:0000313" key="2">
    <source>
        <dbReference type="EMBL" id="SDG99893.1"/>
    </source>
</evidence>
<dbReference type="AlphaFoldDB" id="A0A1G7YTP5"/>
<dbReference type="SUPFAM" id="SSF63411">
    <property type="entry name" value="LuxS/MPP-like metallohydrolase"/>
    <property type="match status" value="2"/>
</dbReference>
<gene>
    <name evidence="2" type="ORF">SAMN05192534_101271</name>
</gene>
<dbReference type="PANTHER" id="PTHR11851:SF186">
    <property type="entry name" value="INACTIVE METALLOPROTEASE YMFF-RELATED"/>
    <property type="match status" value="1"/>
</dbReference>
<dbReference type="Pfam" id="PF05193">
    <property type="entry name" value="Peptidase_M16_C"/>
    <property type="match status" value="1"/>
</dbReference>
<dbReference type="OrthoDB" id="9762085at2"/>
<dbReference type="InterPro" id="IPR011249">
    <property type="entry name" value="Metalloenz_LuxS/M16"/>
</dbReference>
<dbReference type="GO" id="GO:0046872">
    <property type="term" value="F:metal ion binding"/>
    <property type="evidence" value="ECO:0007669"/>
    <property type="project" value="InterPro"/>
</dbReference>
<keyword evidence="3" id="KW-1185">Reference proteome</keyword>
<dbReference type="InterPro" id="IPR007863">
    <property type="entry name" value="Peptidase_M16_C"/>
</dbReference>
<evidence type="ECO:0000313" key="3">
    <source>
        <dbReference type="Proteomes" id="UP000199163"/>
    </source>
</evidence>
<evidence type="ECO:0000259" key="1">
    <source>
        <dbReference type="Pfam" id="PF05193"/>
    </source>
</evidence>
<reference evidence="2 3" key="1">
    <citation type="submission" date="2016-10" db="EMBL/GenBank/DDBJ databases">
        <authorList>
            <person name="de Groot N.N."/>
        </authorList>
    </citation>
    <scope>NUCLEOTIDE SEQUENCE [LARGE SCALE GENOMIC DNA]</scope>
    <source>
        <strain evidence="2 3">DSM 21632</strain>
    </source>
</reference>
<dbReference type="PANTHER" id="PTHR11851">
    <property type="entry name" value="METALLOPROTEASE"/>
    <property type="match status" value="1"/>
</dbReference>